<dbReference type="KEGG" id="tva:4772296"/>
<dbReference type="EMBL" id="DS113272">
    <property type="protein sequence ID" value="EAY14308.1"/>
    <property type="molecule type" value="Genomic_DNA"/>
</dbReference>
<dbReference type="GO" id="GO:0016020">
    <property type="term" value="C:membrane"/>
    <property type="evidence" value="ECO:0000318"/>
    <property type="project" value="GO_Central"/>
</dbReference>
<dbReference type="Proteomes" id="UP000001542">
    <property type="component" value="Unassembled WGS sequence"/>
</dbReference>
<evidence type="ECO:0000313" key="1">
    <source>
        <dbReference type="EMBL" id="EAY14308.1"/>
    </source>
</evidence>
<dbReference type="GO" id="GO:0005829">
    <property type="term" value="C:cytosol"/>
    <property type="evidence" value="ECO:0000318"/>
    <property type="project" value="GO_Central"/>
</dbReference>
<dbReference type="SMR" id="A2DZ32"/>
<dbReference type="STRING" id="5722.A2DZ32"/>
<dbReference type="VEuPathDB" id="TrichDB:TVAG_026290"/>
<dbReference type="OrthoDB" id="14833at2759"/>
<dbReference type="InterPro" id="IPR037239">
    <property type="entry name" value="OSBP_sf"/>
</dbReference>
<reference evidence="1" key="2">
    <citation type="journal article" date="2007" name="Science">
        <title>Draft genome sequence of the sexually transmitted pathogen Trichomonas vaginalis.</title>
        <authorList>
            <person name="Carlton J.M."/>
            <person name="Hirt R.P."/>
            <person name="Silva J.C."/>
            <person name="Delcher A.L."/>
            <person name="Schatz M."/>
            <person name="Zhao Q."/>
            <person name="Wortman J.R."/>
            <person name="Bidwell S.L."/>
            <person name="Alsmark U.C.M."/>
            <person name="Besteiro S."/>
            <person name="Sicheritz-Ponten T."/>
            <person name="Noel C.J."/>
            <person name="Dacks J.B."/>
            <person name="Foster P.G."/>
            <person name="Simillion C."/>
            <person name="Van de Peer Y."/>
            <person name="Miranda-Saavedra D."/>
            <person name="Barton G.J."/>
            <person name="Westrop G.D."/>
            <person name="Mueller S."/>
            <person name="Dessi D."/>
            <person name="Fiori P.L."/>
            <person name="Ren Q."/>
            <person name="Paulsen I."/>
            <person name="Zhang H."/>
            <person name="Bastida-Corcuera F.D."/>
            <person name="Simoes-Barbosa A."/>
            <person name="Brown M.T."/>
            <person name="Hayes R.D."/>
            <person name="Mukherjee M."/>
            <person name="Okumura C.Y."/>
            <person name="Schneider R."/>
            <person name="Smith A.J."/>
            <person name="Vanacova S."/>
            <person name="Villalvazo M."/>
            <person name="Haas B.J."/>
            <person name="Pertea M."/>
            <person name="Feldblyum T.V."/>
            <person name="Utterback T.R."/>
            <person name="Shu C.L."/>
            <person name="Osoegawa K."/>
            <person name="de Jong P.J."/>
            <person name="Hrdy I."/>
            <person name="Horvathova L."/>
            <person name="Zubacova Z."/>
            <person name="Dolezal P."/>
            <person name="Malik S.B."/>
            <person name="Logsdon J.M. Jr."/>
            <person name="Henze K."/>
            <person name="Gupta A."/>
            <person name="Wang C.C."/>
            <person name="Dunne R.L."/>
            <person name="Upcroft J.A."/>
            <person name="Upcroft P."/>
            <person name="White O."/>
            <person name="Salzberg S.L."/>
            <person name="Tang P."/>
            <person name="Chiu C.-H."/>
            <person name="Lee Y.-S."/>
            <person name="Embley T.M."/>
            <person name="Coombs G.H."/>
            <person name="Mottram J.C."/>
            <person name="Tachezy J."/>
            <person name="Fraser-Liggett C.M."/>
            <person name="Johnson P.J."/>
        </authorList>
    </citation>
    <scope>NUCLEOTIDE SEQUENCE [LARGE SCALE GENOMIC DNA]</scope>
    <source>
        <strain evidence="1">G3</strain>
    </source>
</reference>
<name>A2DZ32_TRIV3</name>
<proteinExistence type="predicted"/>
<dbReference type="VEuPathDB" id="TrichDB:TVAGG3_0504750"/>
<dbReference type="OMA" id="DVTCKGQ"/>
<dbReference type="eggNOG" id="KOG1737">
    <property type="taxonomic scope" value="Eukaryota"/>
</dbReference>
<dbReference type="Pfam" id="PF01237">
    <property type="entry name" value="Oxysterol_BP"/>
    <property type="match status" value="1"/>
</dbReference>
<dbReference type="PANTHER" id="PTHR10972:SF148">
    <property type="entry name" value="OXYSTEROL-BINDING PROTEIN 9"/>
    <property type="match status" value="1"/>
</dbReference>
<dbReference type="Gene3D" id="2.40.160.120">
    <property type="match status" value="1"/>
</dbReference>
<dbReference type="PANTHER" id="PTHR10972">
    <property type="entry name" value="OXYSTEROL-BINDING PROTEIN-RELATED"/>
    <property type="match status" value="1"/>
</dbReference>
<dbReference type="RefSeq" id="XP_001326531.1">
    <property type="nucleotide sequence ID" value="XM_001326496.1"/>
</dbReference>
<evidence type="ECO:0000313" key="2">
    <source>
        <dbReference type="Proteomes" id="UP000001542"/>
    </source>
</evidence>
<protein>
    <recommendedName>
        <fullName evidence="3">Oxysterol binding protein</fullName>
    </recommendedName>
</protein>
<dbReference type="InterPro" id="IPR000648">
    <property type="entry name" value="Oxysterol-bd"/>
</dbReference>
<gene>
    <name evidence="1" type="ORF">TVAG_026290</name>
</gene>
<sequence>MSLISRGPAPTAETSPVMGEVLGKQIKNCSYADWERKVIEYPDEDYAKYRDRAINHNGPYGVFPMTEQEQKEERDYNWAMVAKFTKSIFTMNFTQFSFPVFYSEPRSFLERTADLFTFLAQKYIPQANAATDSNERLLNIATGIAAGFHLYMACKKPWNPVLGETYVGTYENGAKIYGEQTSHHPPVSDFEIIGPNDEWYCHGHCKFTIASGMREVDINQTGIFHLKLKDGTEYQWEFPMIQVWGIVYGDRIIGIKGPVEIKEFKDGKETGLVCKLDTSSKKNTVITATITQNGSAVPAKLDGDYCKEIKQGDKVLWDIKQTIVKRPLGDANEDELLLSDCRFRIDRSLLIQKNLDEADKGKVIIEESQRREEKLRVCIPAPQ</sequence>
<evidence type="ECO:0008006" key="3">
    <source>
        <dbReference type="Google" id="ProtNLM"/>
    </source>
</evidence>
<accession>A2DZ32</accession>
<dbReference type="AlphaFoldDB" id="A2DZ32"/>
<organism evidence="1 2">
    <name type="scientific">Trichomonas vaginalis (strain ATCC PRA-98 / G3)</name>
    <dbReference type="NCBI Taxonomy" id="412133"/>
    <lineage>
        <taxon>Eukaryota</taxon>
        <taxon>Metamonada</taxon>
        <taxon>Parabasalia</taxon>
        <taxon>Trichomonadida</taxon>
        <taxon>Trichomonadidae</taxon>
        <taxon>Trichomonas</taxon>
    </lineage>
</organism>
<keyword evidence="2" id="KW-1185">Reference proteome</keyword>
<dbReference type="GO" id="GO:0032934">
    <property type="term" value="F:sterol binding"/>
    <property type="evidence" value="ECO:0000318"/>
    <property type="project" value="GO_Central"/>
</dbReference>
<reference evidence="1" key="1">
    <citation type="submission" date="2006-10" db="EMBL/GenBank/DDBJ databases">
        <authorList>
            <person name="Amadeo P."/>
            <person name="Zhao Q."/>
            <person name="Wortman J."/>
            <person name="Fraser-Liggett C."/>
            <person name="Carlton J."/>
        </authorList>
    </citation>
    <scope>NUCLEOTIDE SEQUENCE</scope>
    <source>
        <strain evidence="1">G3</strain>
    </source>
</reference>
<dbReference type="SUPFAM" id="SSF144000">
    <property type="entry name" value="Oxysterol-binding protein-like"/>
    <property type="match status" value="1"/>
</dbReference>
<dbReference type="InParanoid" id="A2DZ32"/>